<sequence>MSMRFYIVIVLCYLHEVFAEQCKEGEHAISGMMLRGHTFRKVRSLIAFECHQACYNDFRCHSFNYVISEELCELNNRTKEARPENFVPNSERFYVRSNKKRVHLGSIPEFPAETCREIKASEEGKANSGNYWLDSIIEGKTVLVPCDMETADADECKASLPVCDTNAICQNTPDSYICACKPGVIADGTTC</sequence>
<dbReference type="Gene3D" id="2.60.120.1000">
    <property type="match status" value="1"/>
</dbReference>
<keyword evidence="10" id="KW-1185">Reference proteome</keyword>
<evidence type="ECO:0000256" key="4">
    <source>
        <dbReference type="ARBA" id="ARBA00023157"/>
    </source>
</evidence>
<dbReference type="PROSITE" id="PS50026">
    <property type="entry name" value="EGF_3"/>
    <property type="match status" value="1"/>
</dbReference>
<comment type="caution">
    <text evidence="5">Lacks conserved residue(s) required for the propagation of feature annotation.</text>
</comment>
<feature type="chain" id="PRO_5043482619" evidence="6">
    <location>
        <begin position="20"/>
        <end position="191"/>
    </location>
</feature>
<name>A0AAU9Y591_9CNID</name>
<dbReference type="Pfam" id="PF12947">
    <property type="entry name" value="EGF_3"/>
    <property type="match status" value="1"/>
</dbReference>
<comment type="caution">
    <text evidence="9">The sequence shown here is derived from an EMBL/GenBank/DDBJ whole genome shotgun (WGS) entry which is preliminary data.</text>
</comment>
<dbReference type="EMBL" id="CALNXJ010000182">
    <property type="protein sequence ID" value="CAH3168515.1"/>
    <property type="molecule type" value="Genomic_DNA"/>
</dbReference>
<dbReference type="AlphaFoldDB" id="A0AAU9Y591"/>
<keyword evidence="3" id="KW-0677">Repeat</keyword>
<dbReference type="PANTHER" id="PTHR16146:SF46">
    <property type="entry name" value="INTELECTIN-1A-RELATED"/>
    <property type="match status" value="1"/>
</dbReference>
<evidence type="ECO:0000313" key="9">
    <source>
        <dbReference type="EMBL" id="CAH3168515.1"/>
    </source>
</evidence>
<dbReference type="InterPro" id="IPR000152">
    <property type="entry name" value="EGF-type_Asp/Asn_hydroxyl_site"/>
</dbReference>
<dbReference type="Proteomes" id="UP001159428">
    <property type="component" value="Unassembled WGS sequence"/>
</dbReference>
<dbReference type="InterPro" id="IPR024731">
    <property type="entry name" value="NELL2-like_EGF"/>
</dbReference>
<dbReference type="Pfam" id="PF00024">
    <property type="entry name" value="PAN_1"/>
    <property type="match status" value="1"/>
</dbReference>
<keyword evidence="1 5" id="KW-0245">EGF-like domain</keyword>
<reference evidence="9 10" key="1">
    <citation type="submission" date="2022-05" db="EMBL/GenBank/DDBJ databases">
        <authorList>
            <consortium name="Genoscope - CEA"/>
            <person name="William W."/>
        </authorList>
    </citation>
    <scope>NUCLEOTIDE SEQUENCE [LARGE SCALE GENOMIC DNA]</scope>
</reference>
<organism evidence="9 10">
    <name type="scientific">Pocillopora meandrina</name>
    <dbReference type="NCBI Taxonomy" id="46732"/>
    <lineage>
        <taxon>Eukaryota</taxon>
        <taxon>Metazoa</taxon>
        <taxon>Cnidaria</taxon>
        <taxon>Anthozoa</taxon>
        <taxon>Hexacorallia</taxon>
        <taxon>Scleractinia</taxon>
        <taxon>Astrocoeniina</taxon>
        <taxon>Pocilloporidae</taxon>
        <taxon>Pocillopora</taxon>
    </lineage>
</organism>
<dbReference type="SMART" id="SM00179">
    <property type="entry name" value="EGF_CA"/>
    <property type="match status" value="1"/>
</dbReference>
<evidence type="ECO:0000256" key="6">
    <source>
        <dbReference type="SAM" id="SignalP"/>
    </source>
</evidence>
<evidence type="ECO:0000259" key="7">
    <source>
        <dbReference type="PROSITE" id="PS50026"/>
    </source>
</evidence>
<dbReference type="FunFam" id="2.10.25.10:FF:000038">
    <property type="entry name" value="Fibrillin 2"/>
    <property type="match status" value="1"/>
</dbReference>
<dbReference type="InterPro" id="IPR003609">
    <property type="entry name" value="Pan_app"/>
</dbReference>
<feature type="domain" description="Apple" evidence="8">
    <location>
        <begin position="22"/>
        <end position="98"/>
    </location>
</feature>
<feature type="domain" description="EGF-like" evidence="7">
    <location>
        <begin position="152"/>
        <end position="190"/>
    </location>
</feature>
<gene>
    <name evidence="9" type="ORF">PMEA_00009298</name>
</gene>
<evidence type="ECO:0000313" key="10">
    <source>
        <dbReference type="Proteomes" id="UP001159428"/>
    </source>
</evidence>
<dbReference type="GO" id="GO:0005615">
    <property type="term" value="C:extracellular space"/>
    <property type="evidence" value="ECO:0007669"/>
    <property type="project" value="TreeGrafter"/>
</dbReference>
<keyword evidence="2 6" id="KW-0732">Signal</keyword>
<protein>
    <submittedName>
        <fullName evidence="9">Uncharacterized protein</fullName>
    </submittedName>
</protein>
<dbReference type="GO" id="GO:0005509">
    <property type="term" value="F:calcium ion binding"/>
    <property type="evidence" value="ECO:0007669"/>
    <property type="project" value="InterPro"/>
</dbReference>
<dbReference type="PROSITE" id="PS50948">
    <property type="entry name" value="PAN"/>
    <property type="match status" value="1"/>
</dbReference>
<dbReference type="CDD" id="cd00054">
    <property type="entry name" value="EGF_CA"/>
    <property type="match status" value="1"/>
</dbReference>
<dbReference type="PROSITE" id="PS00010">
    <property type="entry name" value="ASX_HYDROXYL"/>
    <property type="match status" value="1"/>
</dbReference>
<dbReference type="InterPro" id="IPR018097">
    <property type="entry name" value="EGF_Ca-bd_CS"/>
</dbReference>
<accession>A0AAU9Y591</accession>
<dbReference type="SUPFAM" id="SSF57414">
    <property type="entry name" value="Hairpin loop containing domain-like"/>
    <property type="match status" value="1"/>
</dbReference>
<evidence type="ECO:0000256" key="1">
    <source>
        <dbReference type="ARBA" id="ARBA00022536"/>
    </source>
</evidence>
<proteinExistence type="predicted"/>
<evidence type="ECO:0000259" key="8">
    <source>
        <dbReference type="PROSITE" id="PS50948"/>
    </source>
</evidence>
<feature type="non-terminal residue" evidence="9">
    <location>
        <position position="191"/>
    </location>
</feature>
<evidence type="ECO:0000256" key="5">
    <source>
        <dbReference type="PROSITE-ProRule" id="PRU00076"/>
    </source>
</evidence>
<feature type="signal peptide" evidence="6">
    <location>
        <begin position="1"/>
        <end position="19"/>
    </location>
</feature>
<dbReference type="PANTHER" id="PTHR16146">
    <property type="entry name" value="INTELECTIN"/>
    <property type="match status" value="1"/>
</dbReference>
<dbReference type="GO" id="GO:0070492">
    <property type="term" value="F:oligosaccharide binding"/>
    <property type="evidence" value="ECO:0007669"/>
    <property type="project" value="TreeGrafter"/>
</dbReference>
<dbReference type="SUPFAM" id="SSF57196">
    <property type="entry name" value="EGF/Laminin"/>
    <property type="match status" value="1"/>
</dbReference>
<keyword evidence="4" id="KW-1015">Disulfide bond</keyword>
<dbReference type="PROSITE" id="PS01187">
    <property type="entry name" value="EGF_CA"/>
    <property type="match status" value="1"/>
</dbReference>
<evidence type="ECO:0000256" key="2">
    <source>
        <dbReference type="ARBA" id="ARBA00022729"/>
    </source>
</evidence>
<dbReference type="InterPro" id="IPR000742">
    <property type="entry name" value="EGF"/>
</dbReference>
<dbReference type="InterPro" id="IPR001881">
    <property type="entry name" value="EGF-like_Ca-bd_dom"/>
</dbReference>
<dbReference type="Gene3D" id="2.10.25.10">
    <property type="entry name" value="Laminin"/>
    <property type="match status" value="1"/>
</dbReference>
<dbReference type="Gene3D" id="3.50.4.10">
    <property type="entry name" value="Hepatocyte Growth Factor"/>
    <property type="match status" value="1"/>
</dbReference>
<evidence type="ECO:0000256" key="3">
    <source>
        <dbReference type="ARBA" id="ARBA00022737"/>
    </source>
</evidence>